<dbReference type="Proteomes" id="UP001162044">
    <property type="component" value="Unassembled WGS sequence"/>
</dbReference>
<dbReference type="EMBL" id="UGTZ01000001">
    <property type="protein sequence ID" value="SUC31748.1"/>
    <property type="molecule type" value="Genomic_DNA"/>
</dbReference>
<evidence type="ECO:0000256" key="2">
    <source>
        <dbReference type="ARBA" id="ARBA00022692"/>
    </source>
</evidence>
<dbReference type="EC" id="2.1.1.334" evidence="6"/>
<dbReference type="OMA" id="FICKTSI"/>
<dbReference type="Pfam" id="PF04191">
    <property type="entry name" value="PEMT"/>
    <property type="match status" value="1"/>
</dbReference>
<dbReference type="GO" id="GO:0032259">
    <property type="term" value="P:methylation"/>
    <property type="evidence" value="ECO:0007669"/>
    <property type="project" value="UniProtKB-KW"/>
</dbReference>
<keyword evidence="6" id="KW-0808">Transferase</keyword>
<dbReference type="Proteomes" id="UP000254208">
    <property type="component" value="Unassembled WGS sequence"/>
</dbReference>
<comment type="subcellular location">
    <subcellularLocation>
        <location evidence="1">Endomembrane system</location>
        <topology evidence="1">Multi-pass membrane protein</topology>
    </subcellularLocation>
</comment>
<organism evidence="6 9">
    <name type="scientific">Providencia rettgeri</name>
    <dbReference type="NCBI Taxonomy" id="587"/>
    <lineage>
        <taxon>Bacteria</taxon>
        <taxon>Pseudomonadati</taxon>
        <taxon>Pseudomonadota</taxon>
        <taxon>Gammaproteobacteria</taxon>
        <taxon>Enterobacterales</taxon>
        <taxon>Morganellaceae</taxon>
        <taxon>Providencia</taxon>
    </lineage>
</organism>
<dbReference type="RefSeq" id="WP_004910353.1">
    <property type="nucleotide sequence ID" value="NZ_ABEXOA020000125.1"/>
</dbReference>
<dbReference type="GeneID" id="93673536"/>
<accession>A0A1B8SR92</accession>
<evidence type="ECO:0000256" key="5">
    <source>
        <dbReference type="SAM" id="Phobius"/>
    </source>
</evidence>
<dbReference type="GO" id="GO:0012505">
    <property type="term" value="C:endomembrane system"/>
    <property type="evidence" value="ECO:0007669"/>
    <property type="project" value="UniProtKB-SubCell"/>
</dbReference>
<evidence type="ECO:0000313" key="7">
    <source>
        <dbReference type="EMBL" id="SUC31748.1"/>
    </source>
</evidence>
<dbReference type="EMBL" id="JARVQW010000001">
    <property type="protein sequence ID" value="MDH2304051.1"/>
    <property type="molecule type" value="Genomic_DNA"/>
</dbReference>
<dbReference type="GO" id="GO:0004671">
    <property type="term" value="F:protein C-terminal S-isoprenylcysteine carboxyl O-methyltransferase activity"/>
    <property type="evidence" value="ECO:0007669"/>
    <property type="project" value="UniProtKB-EC"/>
</dbReference>
<evidence type="ECO:0000313" key="9">
    <source>
        <dbReference type="Proteomes" id="UP001162044"/>
    </source>
</evidence>
<reference evidence="6" key="3">
    <citation type="submission" date="2023-10" db="EMBL/GenBank/DDBJ databases">
        <title>Analysis of Resistance Genes of Carbapenem-resistant Providencia rettgeri.</title>
        <authorList>
            <person name="Liu M."/>
        </authorList>
    </citation>
    <scope>NUCLEOTIDE SEQUENCE</scope>
    <source>
        <strain evidence="6">QITACRE101</strain>
    </source>
</reference>
<reference evidence="7 8" key="1">
    <citation type="submission" date="2018-06" db="EMBL/GenBank/DDBJ databases">
        <authorList>
            <consortium name="Pathogen Informatics"/>
            <person name="Doyle S."/>
        </authorList>
    </citation>
    <scope>NUCLEOTIDE SEQUENCE [LARGE SCALE GENOMIC DNA]</scope>
    <source>
        <strain evidence="7 8">NCTC11801</strain>
    </source>
</reference>
<feature type="transmembrane region" description="Helical" evidence="5">
    <location>
        <begin position="6"/>
        <end position="23"/>
    </location>
</feature>
<proteinExistence type="predicted"/>
<dbReference type="Gene3D" id="1.20.120.1630">
    <property type="match status" value="1"/>
</dbReference>
<keyword evidence="4 5" id="KW-0472">Membrane</keyword>
<keyword evidence="2 5" id="KW-0812">Transmembrane</keyword>
<protein>
    <submittedName>
        <fullName evidence="6">Isoprenylcysteine carboxylmethyltransferase family protein</fullName>
        <ecNumber evidence="6">2.1.1.100</ecNumber>
        <ecNumber evidence="6">2.1.1.334</ecNumber>
    </submittedName>
</protein>
<reference evidence="6" key="2">
    <citation type="submission" date="2023-04" db="EMBL/GenBank/DDBJ databases">
        <authorList>
            <person name="Li W."/>
        </authorList>
    </citation>
    <scope>NUCLEOTIDE SEQUENCE</scope>
    <source>
        <strain evidence="6">QITACRE101</strain>
    </source>
</reference>
<dbReference type="OrthoDB" id="9811969at2"/>
<feature type="transmembrane region" description="Helical" evidence="5">
    <location>
        <begin position="88"/>
        <end position="117"/>
    </location>
</feature>
<dbReference type="InterPro" id="IPR007318">
    <property type="entry name" value="Phopholipid_MeTrfase"/>
</dbReference>
<evidence type="ECO:0000313" key="8">
    <source>
        <dbReference type="Proteomes" id="UP000254208"/>
    </source>
</evidence>
<keyword evidence="6" id="KW-0489">Methyltransferase</keyword>
<dbReference type="AlphaFoldDB" id="A0A1B8SR92"/>
<evidence type="ECO:0000256" key="1">
    <source>
        <dbReference type="ARBA" id="ARBA00004127"/>
    </source>
</evidence>
<sequence>MNIFKLPLLNWLVANGIAVYFLFRQGLLDWTFSGWMGILGILVALESVSWVATSLYYFYKHKTSPNPTVKATHLVTNGPYRFSRNPMYLAFTSMSLALAFFSHSSYFLVAGLVFWLITDLYTIPQEERFLSASFKNEWEDYSKQTRRWL</sequence>
<evidence type="ECO:0000256" key="4">
    <source>
        <dbReference type="ARBA" id="ARBA00023136"/>
    </source>
</evidence>
<feature type="transmembrane region" description="Helical" evidence="5">
    <location>
        <begin position="35"/>
        <end position="59"/>
    </location>
</feature>
<name>A0A1B8SR92_PRORE</name>
<gene>
    <name evidence="7" type="ORF">NCTC11801_02710</name>
    <name evidence="6" type="ORF">QDQ51_01285</name>
</gene>
<evidence type="ECO:0000256" key="3">
    <source>
        <dbReference type="ARBA" id="ARBA00022989"/>
    </source>
</evidence>
<evidence type="ECO:0000313" key="6">
    <source>
        <dbReference type="EMBL" id="MDH2304051.1"/>
    </source>
</evidence>
<keyword evidence="3 5" id="KW-1133">Transmembrane helix</keyword>
<dbReference type="EC" id="2.1.1.100" evidence="6"/>